<feature type="binding site" evidence="12">
    <location>
        <begin position="50"/>
        <end position="52"/>
    </location>
    <ligand>
        <name>substrate</name>
    </ligand>
</feature>
<evidence type="ECO:0000256" key="7">
    <source>
        <dbReference type="ARBA" id="ARBA00022679"/>
    </source>
</evidence>
<dbReference type="SUPFAM" id="SSF100950">
    <property type="entry name" value="NagB/RpiA/CoA transferase-like"/>
    <property type="match status" value="1"/>
</dbReference>
<evidence type="ECO:0000313" key="15">
    <source>
        <dbReference type="Proteomes" id="UP000274601"/>
    </source>
</evidence>
<evidence type="ECO:0000256" key="11">
    <source>
        <dbReference type="HAMAP-Rule" id="MF_00004"/>
    </source>
</evidence>
<evidence type="ECO:0000256" key="1">
    <source>
        <dbReference type="ARBA" id="ARBA00000868"/>
    </source>
</evidence>
<dbReference type="NCBIfam" id="TIGR00524">
    <property type="entry name" value="eIF-2B_rel"/>
    <property type="match status" value="1"/>
</dbReference>
<dbReference type="GO" id="GO:0019509">
    <property type="term" value="P:L-methionine salvage from methylthioadenosine"/>
    <property type="evidence" value="ECO:0007669"/>
    <property type="project" value="UniProtKB-UniRule"/>
</dbReference>
<comment type="subunit">
    <text evidence="11">Homodimer.</text>
</comment>
<dbReference type="GO" id="GO:0046523">
    <property type="term" value="F:S-methyl-5-thioribose-1-phosphate isomerase activity"/>
    <property type="evidence" value="ECO:0007669"/>
    <property type="project" value="UniProtKB-UniRule"/>
</dbReference>
<dbReference type="Pfam" id="PF01008">
    <property type="entry name" value="IF-2B"/>
    <property type="match status" value="1"/>
</dbReference>
<dbReference type="InterPro" id="IPR027363">
    <property type="entry name" value="M1Pi_N"/>
</dbReference>
<dbReference type="InterPro" id="IPR005764">
    <property type="entry name" value="Ade_phspho_trans"/>
</dbReference>
<feature type="site" description="Transition state stabilizer" evidence="12">
    <location>
        <position position="152"/>
    </location>
</feature>
<dbReference type="UniPathway" id="UPA00588">
    <property type="reaction ID" value="UER00646"/>
</dbReference>
<feature type="domain" description="Phosphoribosyltransferase" evidence="13">
    <location>
        <begin position="367"/>
        <end position="482"/>
    </location>
</feature>
<keyword evidence="12" id="KW-0486">Methionine biosynthesis</keyword>
<evidence type="ECO:0000256" key="12">
    <source>
        <dbReference type="HAMAP-Rule" id="MF_01678"/>
    </source>
</evidence>
<dbReference type="Gene3D" id="1.20.120.420">
    <property type="entry name" value="translation initiation factor eif-2b, domain 1"/>
    <property type="match status" value="1"/>
</dbReference>
<dbReference type="InterPro" id="IPR000649">
    <property type="entry name" value="IF-2B-related"/>
</dbReference>
<organism evidence="14 15">
    <name type="scientific">Actinomadura pelletieri DSM 43383</name>
    <dbReference type="NCBI Taxonomy" id="1120940"/>
    <lineage>
        <taxon>Bacteria</taxon>
        <taxon>Bacillati</taxon>
        <taxon>Actinomycetota</taxon>
        <taxon>Actinomycetes</taxon>
        <taxon>Streptosporangiales</taxon>
        <taxon>Thermomonosporaceae</taxon>
        <taxon>Actinomadura</taxon>
    </lineage>
</organism>
<dbReference type="PANTHER" id="PTHR43475:SF1">
    <property type="entry name" value="METHYLTHIORIBOSE-1-PHOSPHATE ISOMERASE"/>
    <property type="match status" value="1"/>
</dbReference>
<dbReference type="NCBIfam" id="NF002636">
    <property type="entry name" value="PRK02304.1-5"/>
    <property type="match status" value="1"/>
</dbReference>
<keyword evidence="7 11" id="KW-0808">Transferase</keyword>
<dbReference type="Gene3D" id="3.40.50.10470">
    <property type="entry name" value="Translation initiation factor eif-2b, domain 2"/>
    <property type="match status" value="1"/>
</dbReference>
<comment type="pathway">
    <text evidence="12">Amino-acid biosynthesis; L-methionine biosynthesis via salvage pathway; L-methionine from S-methyl-5-thio-alpha-D-ribose 1-phosphate: step 1/6.</text>
</comment>
<name>A0A495Q9R1_9ACTN</name>
<dbReference type="NCBIfam" id="NF004326">
    <property type="entry name" value="PRK05720.1"/>
    <property type="match status" value="1"/>
</dbReference>
<dbReference type="Proteomes" id="UP000274601">
    <property type="component" value="Unassembled WGS sequence"/>
</dbReference>
<dbReference type="FunFam" id="3.40.50.10470:FF:000006">
    <property type="entry name" value="Methylthioribose-1-phosphate isomerase"/>
    <property type="match status" value="1"/>
</dbReference>
<dbReference type="RefSeq" id="WP_246007342.1">
    <property type="nucleotide sequence ID" value="NZ_RBWU01000008.1"/>
</dbReference>
<evidence type="ECO:0000256" key="5">
    <source>
        <dbReference type="ARBA" id="ARBA00022490"/>
    </source>
</evidence>
<evidence type="ECO:0000256" key="3">
    <source>
        <dbReference type="ARBA" id="ARBA00004659"/>
    </source>
</evidence>
<dbReference type="FunFam" id="3.40.50.2020:FF:000021">
    <property type="entry name" value="Adenine phosphoribosyltransferase"/>
    <property type="match status" value="1"/>
</dbReference>
<dbReference type="Gene3D" id="3.40.50.2020">
    <property type="match status" value="1"/>
</dbReference>
<gene>
    <name evidence="11" type="primary">apt</name>
    <name evidence="12" type="synonym">mtnA</name>
    <name evidence="14" type="ORF">BZB76_6479</name>
</gene>
<proteinExistence type="inferred from homology"/>
<comment type="subcellular location">
    <subcellularLocation>
        <location evidence="2 11">Cytoplasm</location>
    </subcellularLocation>
</comment>
<dbReference type="InterPro" id="IPR000836">
    <property type="entry name" value="PRTase_dom"/>
</dbReference>
<protein>
    <recommendedName>
        <fullName evidence="11 12">Multifunctional fusion protein</fullName>
    </recommendedName>
    <domain>
        <recommendedName>
            <fullName evidence="12">Methylthioribose-1-phosphate isomerase</fullName>
            <shortName evidence="12">M1Pi</shortName>
            <shortName evidence="12">MTR-1-P isomerase</shortName>
            <ecNumber evidence="12">5.3.1.23</ecNumber>
        </recommendedName>
        <alternativeName>
            <fullName evidence="12">S-methyl-5-thioribose-1-phosphate isomerase</fullName>
        </alternativeName>
    </domain>
    <domain>
        <recommendedName>
            <fullName evidence="11">Adenine phosphoribosyltransferase</fullName>
            <shortName evidence="11">APRT</shortName>
            <ecNumber evidence="11">2.4.2.7</ecNumber>
        </recommendedName>
    </domain>
</protein>
<feature type="binding site" evidence="12">
    <location>
        <position position="87"/>
    </location>
    <ligand>
        <name>substrate</name>
    </ligand>
</feature>
<comment type="caution">
    <text evidence="14">The sequence shown here is derived from an EMBL/GenBank/DDBJ whole genome shotgun (WGS) entry which is preliminary data.</text>
</comment>
<dbReference type="InterPro" id="IPR029057">
    <property type="entry name" value="PRTase-like"/>
</dbReference>
<comment type="function">
    <text evidence="11">Catalyzes a salvage reaction resulting in the formation of AMP, that is energically less costly than de novo synthesis.</text>
</comment>
<keyword evidence="9 12" id="KW-0413">Isomerase</keyword>
<dbReference type="InterPro" id="IPR011559">
    <property type="entry name" value="Initiation_fac_2B_a/b/d"/>
</dbReference>
<keyword evidence="8 11" id="KW-0660">Purine salvage</keyword>
<feature type="active site" description="Proton donor" evidence="12">
    <location>
        <position position="232"/>
    </location>
</feature>
<keyword evidence="6 11" id="KW-0328">Glycosyltransferase</keyword>
<evidence type="ECO:0000313" key="14">
    <source>
        <dbReference type="EMBL" id="RKS68225.1"/>
    </source>
</evidence>
<sequence>MQEVSIESSISWDGEAAVTIDQRALPDECLTLRLRNVDEVIEAIRTLAVRGAPTIGVAGAFGVALATRAGGAEEQVRDEAARITAARPTARNLRWAVERAVARLPEGPDAVLNEALTILAEDGAANRSAAGRAADLVGGLIPGRSLRLLTHCNTGRLATTSTGTALGAILELAKMGRVAEVLVDETRPLLQGARLTAWELGNAGVPYRLCVDSAAAAAISRGMVDCVLVGADWIAANGDVANKIGTYGLAVACARSGVPFIVVAPESTLDGATPDGGGIEIEERDADEVARLARTRVAPVGAKVFNPAFDVTPADLVTAIVTDERIIHPQGGSLGERLARCVRTVPGFPEPGVLFRDLSAFYADPRLVNAVAAELAARFRGGFDLVAGIEARGFLLGIAVAQVAGTPFVAIRKPGKLPGELHAMTYGLEYGEDVLEIQRSAVPPGDRVLIVDDVLATGGTMACAADLVARCGGRSTGCAVALELDGLGGRNRLAPHAVHAVLTLGEDE</sequence>
<dbReference type="InterPro" id="IPR005251">
    <property type="entry name" value="IF-M1Pi"/>
</dbReference>
<dbReference type="PANTHER" id="PTHR43475">
    <property type="entry name" value="METHYLTHIORIBOSE-1-PHOSPHATE ISOMERASE"/>
    <property type="match status" value="1"/>
</dbReference>
<dbReference type="CDD" id="cd06223">
    <property type="entry name" value="PRTases_typeI"/>
    <property type="match status" value="1"/>
</dbReference>
<dbReference type="GO" id="GO:0006168">
    <property type="term" value="P:adenine salvage"/>
    <property type="evidence" value="ECO:0007669"/>
    <property type="project" value="InterPro"/>
</dbReference>
<evidence type="ECO:0000256" key="6">
    <source>
        <dbReference type="ARBA" id="ARBA00022676"/>
    </source>
</evidence>
<evidence type="ECO:0000256" key="2">
    <source>
        <dbReference type="ARBA" id="ARBA00004496"/>
    </source>
</evidence>
<dbReference type="GO" id="GO:0005737">
    <property type="term" value="C:cytoplasm"/>
    <property type="evidence" value="ECO:0007669"/>
    <property type="project" value="UniProtKB-SubCell"/>
</dbReference>
<keyword evidence="5 11" id="KW-0963">Cytoplasm</keyword>
<dbReference type="GO" id="GO:0006166">
    <property type="term" value="P:purine ribonucleoside salvage"/>
    <property type="evidence" value="ECO:0007669"/>
    <property type="project" value="UniProtKB-KW"/>
</dbReference>
<accession>A0A495Q9R1</accession>
<keyword evidence="15" id="KW-1185">Reference proteome</keyword>
<comment type="catalytic activity">
    <reaction evidence="10 12">
        <text>5-(methylsulfanyl)-alpha-D-ribose 1-phosphate = 5-(methylsulfanyl)-D-ribulose 1-phosphate</text>
        <dbReference type="Rhea" id="RHEA:19989"/>
        <dbReference type="ChEBI" id="CHEBI:58533"/>
        <dbReference type="ChEBI" id="CHEBI:58548"/>
        <dbReference type="EC" id="5.3.1.23"/>
    </reaction>
</comment>
<reference evidence="14 15" key="1">
    <citation type="submission" date="2018-10" db="EMBL/GenBank/DDBJ databases">
        <title>Genomic Encyclopedia of Archaeal and Bacterial Type Strains, Phase II (KMG-II): from individual species to whole genera.</title>
        <authorList>
            <person name="Goeker M."/>
        </authorList>
    </citation>
    <scope>NUCLEOTIDE SEQUENCE [LARGE SCALE GENOMIC DNA]</scope>
    <source>
        <strain evidence="14 15">DSM 43383</strain>
    </source>
</reference>
<feature type="binding site" evidence="12">
    <location>
        <begin position="242"/>
        <end position="243"/>
    </location>
    <ligand>
        <name>substrate</name>
    </ligand>
</feature>
<dbReference type="Pfam" id="PF00156">
    <property type="entry name" value="Pribosyltran"/>
    <property type="match status" value="1"/>
</dbReference>
<comment type="similarity">
    <text evidence="4 11">Belongs to the purine/pyrimidine phosphoribosyltransferase family.</text>
</comment>
<dbReference type="AlphaFoldDB" id="A0A495Q9R1"/>
<dbReference type="UniPathway" id="UPA00904">
    <property type="reaction ID" value="UER00874"/>
</dbReference>
<evidence type="ECO:0000259" key="13">
    <source>
        <dbReference type="Pfam" id="PF00156"/>
    </source>
</evidence>
<dbReference type="EC" id="5.3.1.23" evidence="12"/>
<evidence type="ECO:0000256" key="9">
    <source>
        <dbReference type="ARBA" id="ARBA00023235"/>
    </source>
</evidence>
<dbReference type="InterPro" id="IPR037171">
    <property type="entry name" value="NagB/RpiA_transferase-like"/>
</dbReference>
<dbReference type="NCBIfam" id="TIGR00512">
    <property type="entry name" value="salvage_mtnA"/>
    <property type="match status" value="1"/>
</dbReference>
<comment type="catalytic activity">
    <reaction evidence="1 11">
        <text>AMP + diphosphate = 5-phospho-alpha-D-ribose 1-diphosphate + adenine</text>
        <dbReference type="Rhea" id="RHEA:16609"/>
        <dbReference type="ChEBI" id="CHEBI:16708"/>
        <dbReference type="ChEBI" id="CHEBI:33019"/>
        <dbReference type="ChEBI" id="CHEBI:58017"/>
        <dbReference type="ChEBI" id="CHEBI:456215"/>
        <dbReference type="EC" id="2.4.2.7"/>
    </reaction>
</comment>
<dbReference type="GO" id="GO:0003999">
    <property type="term" value="F:adenine phosphoribosyltransferase activity"/>
    <property type="evidence" value="ECO:0007669"/>
    <property type="project" value="UniProtKB-UniRule"/>
</dbReference>
<evidence type="ECO:0000256" key="4">
    <source>
        <dbReference type="ARBA" id="ARBA00008391"/>
    </source>
</evidence>
<dbReference type="EC" id="2.4.2.7" evidence="11"/>
<comment type="similarity">
    <text evidence="12">Belongs to the EIF-2B alpha/beta/delta subunits family. MtnA subfamily.</text>
</comment>
<evidence type="ECO:0000256" key="8">
    <source>
        <dbReference type="ARBA" id="ARBA00022726"/>
    </source>
</evidence>
<dbReference type="EMBL" id="RBWU01000008">
    <property type="protein sequence ID" value="RKS68225.1"/>
    <property type="molecule type" value="Genomic_DNA"/>
</dbReference>
<dbReference type="HAMAP" id="MF_00004">
    <property type="entry name" value="Aden_phosphoribosyltr"/>
    <property type="match status" value="1"/>
</dbReference>
<dbReference type="HAMAP" id="MF_01678">
    <property type="entry name" value="Salvage_MtnA"/>
    <property type="match status" value="1"/>
</dbReference>
<dbReference type="GO" id="GO:0044209">
    <property type="term" value="P:AMP salvage"/>
    <property type="evidence" value="ECO:0007669"/>
    <property type="project" value="UniProtKB-UniRule"/>
</dbReference>
<feature type="binding site" evidence="12">
    <location>
        <position position="191"/>
    </location>
    <ligand>
        <name>substrate</name>
    </ligand>
</feature>
<dbReference type="InterPro" id="IPR042529">
    <property type="entry name" value="IF_2B-like_C"/>
</dbReference>
<dbReference type="SUPFAM" id="SSF53271">
    <property type="entry name" value="PRTase-like"/>
    <property type="match status" value="1"/>
</dbReference>
<comment type="function">
    <text evidence="12">Catalyzes the interconversion of methylthioribose-1-phosphate (MTR-1-P) into methylthioribulose-1-phosphate (MTRu-1-P).</text>
</comment>
<keyword evidence="12" id="KW-0028">Amino-acid biosynthesis</keyword>
<comment type="pathway">
    <text evidence="3 11">Purine metabolism; AMP biosynthesis via salvage pathway; AMP from adenine: step 1/1.</text>
</comment>
<evidence type="ECO:0000256" key="10">
    <source>
        <dbReference type="ARBA" id="ARBA00052401"/>
    </source>
</evidence>